<accession>A0ABY7FAE9</accession>
<organism evidence="2 3">
    <name type="scientific">Mya arenaria</name>
    <name type="common">Soft-shell clam</name>
    <dbReference type="NCBI Taxonomy" id="6604"/>
    <lineage>
        <taxon>Eukaryota</taxon>
        <taxon>Metazoa</taxon>
        <taxon>Spiralia</taxon>
        <taxon>Lophotrochozoa</taxon>
        <taxon>Mollusca</taxon>
        <taxon>Bivalvia</taxon>
        <taxon>Autobranchia</taxon>
        <taxon>Heteroconchia</taxon>
        <taxon>Euheterodonta</taxon>
        <taxon>Imparidentia</taxon>
        <taxon>Neoheterodontei</taxon>
        <taxon>Myida</taxon>
        <taxon>Myoidea</taxon>
        <taxon>Myidae</taxon>
        <taxon>Mya</taxon>
    </lineage>
</organism>
<evidence type="ECO:0000256" key="1">
    <source>
        <dbReference type="SAM" id="SignalP"/>
    </source>
</evidence>
<name>A0ABY7FAE9_MYAAR</name>
<dbReference type="Proteomes" id="UP001164746">
    <property type="component" value="Chromosome 10"/>
</dbReference>
<dbReference type="EMBL" id="CP111021">
    <property type="protein sequence ID" value="WAR17997.1"/>
    <property type="molecule type" value="Genomic_DNA"/>
</dbReference>
<gene>
    <name evidence="2" type="ORF">MAR_032591</name>
</gene>
<feature type="chain" id="PRO_5045661967" evidence="1">
    <location>
        <begin position="20"/>
        <end position="180"/>
    </location>
</feature>
<feature type="signal peptide" evidence="1">
    <location>
        <begin position="1"/>
        <end position="19"/>
    </location>
</feature>
<evidence type="ECO:0000313" key="2">
    <source>
        <dbReference type="EMBL" id="WAR17997.1"/>
    </source>
</evidence>
<reference evidence="2" key="1">
    <citation type="submission" date="2022-11" db="EMBL/GenBank/DDBJ databases">
        <title>Centuries of genome instability and evolution in soft-shell clam transmissible cancer (bioRxiv).</title>
        <authorList>
            <person name="Hart S.F.M."/>
            <person name="Yonemitsu M.A."/>
            <person name="Giersch R.M."/>
            <person name="Beal B.F."/>
            <person name="Arriagada G."/>
            <person name="Davis B.W."/>
            <person name="Ostrander E.A."/>
            <person name="Goff S.P."/>
            <person name="Metzger M.J."/>
        </authorList>
    </citation>
    <scope>NUCLEOTIDE SEQUENCE</scope>
    <source>
        <strain evidence="2">MELC-2E11</strain>
        <tissue evidence="2">Siphon/mantle</tissue>
    </source>
</reference>
<keyword evidence="3" id="KW-1185">Reference proteome</keyword>
<sequence>MKWTLAILGVVAVTGLVQARTMTKRQSGGEPKWPAEWMATEGSILVKACPLAIGLVSKYAEYKFEKNDAETADKIEQGIRDIFPLVQCANLEATREFYEYSAEMKKEDPKNCEWFKYDPLPEVCEHLYKSVAEEADEFNAALNEIGLDNSAELDHGINRTLRLKVFFFLFLINIFCLFSH</sequence>
<evidence type="ECO:0000313" key="3">
    <source>
        <dbReference type="Proteomes" id="UP001164746"/>
    </source>
</evidence>
<proteinExistence type="predicted"/>
<keyword evidence="1" id="KW-0732">Signal</keyword>
<protein>
    <submittedName>
        <fullName evidence="2">Uncharacterized protein</fullName>
    </submittedName>
</protein>